<dbReference type="InterPro" id="IPR024355">
    <property type="entry name" value="TraQ_bacteroidetes"/>
</dbReference>
<accession>A0A5J4PKI0</accession>
<evidence type="ECO:0008006" key="2">
    <source>
        <dbReference type="Google" id="ProtNLM"/>
    </source>
</evidence>
<comment type="caution">
    <text evidence="1">The sequence shown here is derived from an EMBL/GenBank/DDBJ whole genome shotgun (WGS) entry which is preliminary data.</text>
</comment>
<dbReference type="AlphaFoldDB" id="A0A5J4PKI0"/>
<sequence>MRKIRKFLGITAWLAAIMLLVLACSENLDIRTRYVFDLETMPVQKRIIENETAEIRCQLVKEGNYQDAKFFIRYFQPDGKGELQMDNGTVFKPNDLYPLTNEAFRLYYTSRCTDQQVIDVFIQDNFGQVIQKTFSFQNESVKEESKGDDGNPFTD</sequence>
<dbReference type="Gene3D" id="2.60.40.2410">
    <property type="entry name" value="Uncharacterised protein PF12988, DUF3872"/>
    <property type="match status" value="1"/>
</dbReference>
<dbReference type="Pfam" id="PF12988">
    <property type="entry name" value="TraQ_transposon"/>
    <property type="match status" value="1"/>
</dbReference>
<organism evidence="1">
    <name type="scientific">termite gut metagenome</name>
    <dbReference type="NCBI Taxonomy" id="433724"/>
    <lineage>
        <taxon>unclassified sequences</taxon>
        <taxon>metagenomes</taxon>
        <taxon>organismal metagenomes</taxon>
    </lineage>
</organism>
<reference evidence="1" key="1">
    <citation type="submission" date="2019-03" db="EMBL/GenBank/DDBJ databases">
        <title>Single cell metagenomics reveals metabolic interactions within the superorganism composed of flagellate Streblomastix strix and complex community of Bacteroidetes bacteria on its surface.</title>
        <authorList>
            <person name="Treitli S.C."/>
            <person name="Kolisko M."/>
            <person name="Husnik F."/>
            <person name="Keeling P."/>
            <person name="Hampl V."/>
        </authorList>
    </citation>
    <scope>NUCLEOTIDE SEQUENCE</scope>
    <source>
        <strain evidence="1">STM</strain>
    </source>
</reference>
<dbReference type="EMBL" id="SNRY01007972">
    <property type="protein sequence ID" value="KAA6309388.1"/>
    <property type="molecule type" value="Genomic_DNA"/>
</dbReference>
<dbReference type="PROSITE" id="PS51257">
    <property type="entry name" value="PROKAR_LIPOPROTEIN"/>
    <property type="match status" value="1"/>
</dbReference>
<proteinExistence type="predicted"/>
<protein>
    <recommendedName>
        <fullName evidence="2">DUF3872 domain-containing protein</fullName>
    </recommendedName>
</protein>
<name>A0A5J4PKI0_9ZZZZ</name>
<dbReference type="InterPro" id="IPR038707">
    <property type="entry name" value="TraQ_sf"/>
</dbReference>
<gene>
    <name evidence="1" type="ORF">EZS27_039108</name>
</gene>
<evidence type="ECO:0000313" key="1">
    <source>
        <dbReference type="EMBL" id="KAA6309388.1"/>
    </source>
</evidence>